<comment type="similarity">
    <text evidence="3 6">Belongs to the LipB family.</text>
</comment>
<evidence type="ECO:0000256" key="5">
    <source>
        <dbReference type="ARBA" id="ARBA00023315"/>
    </source>
</evidence>
<dbReference type="CTD" id="387787"/>
<dbReference type="AlphaFoldDB" id="A0A8B7YZS8"/>
<dbReference type="OMA" id="GEVTYHC"/>
<keyword evidence="5 6" id="KW-0012">Acyltransferase</keyword>
<dbReference type="OrthoDB" id="19908at2759"/>
<dbReference type="RefSeq" id="XP_022098014.1">
    <property type="nucleotide sequence ID" value="XM_022242322.1"/>
</dbReference>
<dbReference type="PANTHER" id="PTHR10993:SF7">
    <property type="entry name" value="LIPOYLTRANSFERASE 2, MITOCHONDRIAL-RELATED"/>
    <property type="match status" value="1"/>
</dbReference>
<dbReference type="UniPathway" id="UPA00538">
    <property type="reaction ID" value="UER00592"/>
</dbReference>
<reference evidence="12 13" key="1">
    <citation type="submission" date="2025-04" db="UniProtKB">
        <authorList>
            <consortium name="RefSeq"/>
        </authorList>
    </citation>
    <scope>IDENTIFICATION</scope>
</reference>
<dbReference type="PROSITE" id="PS51733">
    <property type="entry name" value="BPL_LPL_CATALYTIC"/>
    <property type="match status" value="1"/>
</dbReference>
<dbReference type="PANTHER" id="PTHR10993">
    <property type="entry name" value="OCTANOYLTRANSFERASE"/>
    <property type="match status" value="1"/>
</dbReference>
<keyword evidence="4 6" id="KW-0808">Transferase</keyword>
<evidence type="ECO:0000256" key="1">
    <source>
        <dbReference type="ARBA" id="ARBA00004173"/>
    </source>
</evidence>
<dbReference type="GeneID" id="110983233"/>
<dbReference type="InterPro" id="IPR000544">
    <property type="entry name" value="Octanoyltransferase"/>
</dbReference>
<dbReference type="GO" id="GO:0005739">
    <property type="term" value="C:mitochondrion"/>
    <property type="evidence" value="ECO:0007669"/>
    <property type="project" value="UniProtKB-SubCell"/>
</dbReference>
<dbReference type="RefSeq" id="XP_022098015.1">
    <property type="nucleotide sequence ID" value="XM_022242323.1"/>
</dbReference>
<feature type="domain" description="BPL/LPL catalytic" evidence="10">
    <location>
        <begin position="43"/>
        <end position="224"/>
    </location>
</feature>
<feature type="binding site" evidence="8">
    <location>
        <begin position="167"/>
        <end position="169"/>
    </location>
    <ligand>
        <name>substrate</name>
    </ligand>
</feature>
<dbReference type="FunFam" id="3.30.930.10:FF:000035">
    <property type="entry name" value="Putative lipoyltransferase 2, mitochondrial"/>
    <property type="match status" value="1"/>
</dbReference>
<dbReference type="HAMAP" id="MF_00013">
    <property type="entry name" value="LipB"/>
    <property type="match status" value="1"/>
</dbReference>
<evidence type="ECO:0000256" key="2">
    <source>
        <dbReference type="ARBA" id="ARBA00004821"/>
    </source>
</evidence>
<comment type="pathway">
    <text evidence="2 6">Protein modification; protein lipoylation via endogenous pathway; protein N(6)-(lipoyl)lysine from octanoyl-[acyl-carrier-protein]: step 1/2.</text>
</comment>
<dbReference type="InterPro" id="IPR045864">
    <property type="entry name" value="aa-tRNA-synth_II/BPL/LPL"/>
</dbReference>
<evidence type="ECO:0000256" key="6">
    <source>
        <dbReference type="PIRNR" id="PIRNR016262"/>
    </source>
</evidence>
<comment type="catalytic activity">
    <reaction evidence="6">
        <text>octanoyl-[ACP] + L-lysyl-[protein] = N(6)-octanoyl-L-lysyl-[protein] + holo-[ACP] + H(+)</text>
        <dbReference type="Rhea" id="RHEA:17665"/>
        <dbReference type="Rhea" id="RHEA-COMP:9636"/>
        <dbReference type="Rhea" id="RHEA-COMP:9685"/>
        <dbReference type="Rhea" id="RHEA-COMP:9752"/>
        <dbReference type="Rhea" id="RHEA-COMP:9928"/>
        <dbReference type="ChEBI" id="CHEBI:15378"/>
        <dbReference type="ChEBI" id="CHEBI:29969"/>
        <dbReference type="ChEBI" id="CHEBI:64479"/>
        <dbReference type="ChEBI" id="CHEBI:78463"/>
        <dbReference type="ChEBI" id="CHEBI:78809"/>
        <dbReference type="EC" id="2.3.1.181"/>
    </reaction>
</comment>
<dbReference type="GO" id="GO:0033819">
    <property type="term" value="F:lipoyl(octanoyl) transferase activity"/>
    <property type="evidence" value="ECO:0007669"/>
    <property type="project" value="UniProtKB-EC"/>
</dbReference>
<dbReference type="Gene3D" id="3.30.930.10">
    <property type="entry name" value="Bira Bifunctional Protein, Domain 2"/>
    <property type="match status" value="1"/>
</dbReference>
<keyword evidence="11" id="KW-1185">Reference proteome</keyword>
<evidence type="ECO:0000256" key="7">
    <source>
        <dbReference type="PIRSR" id="PIRSR016262-1"/>
    </source>
</evidence>
<dbReference type="InterPro" id="IPR004143">
    <property type="entry name" value="BPL_LPL_catalytic"/>
</dbReference>
<dbReference type="GO" id="GO:0009249">
    <property type="term" value="P:protein lipoylation"/>
    <property type="evidence" value="ECO:0007669"/>
    <property type="project" value="InterPro"/>
</dbReference>
<feature type="binding site" evidence="8">
    <location>
        <begin position="87"/>
        <end position="94"/>
    </location>
    <ligand>
        <name>substrate</name>
    </ligand>
</feature>
<dbReference type="Proteomes" id="UP000694845">
    <property type="component" value="Unplaced"/>
</dbReference>
<evidence type="ECO:0000259" key="10">
    <source>
        <dbReference type="PROSITE" id="PS51733"/>
    </source>
</evidence>
<dbReference type="InterPro" id="IPR020605">
    <property type="entry name" value="Octanoyltransferase_CS"/>
</dbReference>
<name>A0A8B7YZS8_ACAPL</name>
<evidence type="ECO:0000256" key="3">
    <source>
        <dbReference type="ARBA" id="ARBA00007907"/>
    </source>
</evidence>
<organism evidence="11 13">
    <name type="scientific">Acanthaster planci</name>
    <name type="common">Crown-of-thorns starfish</name>
    <dbReference type="NCBI Taxonomy" id="133434"/>
    <lineage>
        <taxon>Eukaryota</taxon>
        <taxon>Metazoa</taxon>
        <taxon>Echinodermata</taxon>
        <taxon>Eleutherozoa</taxon>
        <taxon>Asterozoa</taxon>
        <taxon>Asteroidea</taxon>
        <taxon>Valvatacea</taxon>
        <taxon>Valvatida</taxon>
        <taxon>Acanthasteridae</taxon>
        <taxon>Acanthaster</taxon>
    </lineage>
</organism>
<proteinExistence type="inferred from homology"/>
<keyword evidence="6" id="KW-0496">Mitochondrion</keyword>
<comment type="function">
    <text evidence="6">Catalyzes the transfer of endogenously produced octanoic acid from octanoyl-acyl-carrier-protein onto the lipoyl domains of lipoate-dependent enzymes. Lipoyl-ACP can also act as a substrate although octanoyl-ACP is likely to be the physiological substrate.</text>
</comment>
<dbReference type="Pfam" id="PF21948">
    <property type="entry name" value="LplA-B_cat"/>
    <property type="match status" value="1"/>
</dbReference>
<gene>
    <name evidence="12 13" type="primary">LOC110983233</name>
</gene>
<dbReference type="SUPFAM" id="SSF55681">
    <property type="entry name" value="Class II aaRS and biotin synthetases"/>
    <property type="match status" value="1"/>
</dbReference>
<evidence type="ECO:0000256" key="4">
    <source>
        <dbReference type="ARBA" id="ARBA00022679"/>
    </source>
</evidence>
<dbReference type="PIRSF" id="PIRSF016262">
    <property type="entry name" value="LPLase"/>
    <property type="match status" value="1"/>
</dbReference>
<dbReference type="NCBIfam" id="NF010925">
    <property type="entry name" value="PRK14345.1"/>
    <property type="match status" value="1"/>
</dbReference>
<accession>A0A8B7YZS8</accession>
<evidence type="ECO:0000313" key="12">
    <source>
        <dbReference type="RefSeq" id="XP_022098014.1"/>
    </source>
</evidence>
<dbReference type="PROSITE" id="PS01313">
    <property type="entry name" value="LIPB"/>
    <property type="match status" value="1"/>
</dbReference>
<protein>
    <recommendedName>
        <fullName evidence="6">Octanoyl-[acyl-carrier-protein]:protein N-octanoyltransferase LIPT2, mitochondrial</fullName>
        <ecNumber evidence="6">2.3.1.181</ecNumber>
    </recommendedName>
</protein>
<feature type="site" description="Lowers pKa of active site Cys" evidence="9">
    <location>
        <position position="151"/>
    </location>
</feature>
<dbReference type="EC" id="2.3.1.181" evidence="6"/>
<evidence type="ECO:0000313" key="13">
    <source>
        <dbReference type="RefSeq" id="XP_022098015.1"/>
    </source>
</evidence>
<evidence type="ECO:0000256" key="9">
    <source>
        <dbReference type="PIRSR" id="PIRSR016262-3"/>
    </source>
</evidence>
<feature type="binding site" evidence="8">
    <location>
        <begin position="154"/>
        <end position="156"/>
    </location>
    <ligand>
        <name>substrate</name>
    </ligand>
</feature>
<dbReference type="KEGG" id="aplc:110983233"/>
<comment type="subcellular location">
    <subcellularLocation>
        <location evidence="1 6">Mitochondrion</location>
    </subcellularLocation>
</comment>
<feature type="active site" description="Acyl-thioester intermediate" evidence="7">
    <location>
        <position position="185"/>
    </location>
</feature>
<dbReference type="CDD" id="cd16444">
    <property type="entry name" value="LipB"/>
    <property type="match status" value="1"/>
</dbReference>
<evidence type="ECO:0000313" key="11">
    <source>
        <dbReference type="Proteomes" id="UP000694845"/>
    </source>
</evidence>
<evidence type="ECO:0000256" key="8">
    <source>
        <dbReference type="PIRSR" id="PIRSR016262-2"/>
    </source>
</evidence>
<sequence>MVVNHSVSFVVLGRIAYHRALKLQKLLKRCLLDRLYSAQTGHSQVSDMLLICEHEPVFTVGVRNTDYPATEEQRLKALGADFHRTNRGGLITFHGPGQLIAYPIINLTHYNKSVRWYISQLEKTVINTSKEFGVAANIQSSDRGVWVKDNKLAAIGIQCSRYVTMHGLSLNCNTELSWFDHIVPCGVKNKGVTSLSLELKQNITVQEVLPVFLEAFAKQFSCLLVESKETDLPRNFSS</sequence>
<dbReference type="NCBIfam" id="TIGR00214">
    <property type="entry name" value="lipB"/>
    <property type="match status" value="1"/>
</dbReference>